<feature type="region of interest" description="Disordered" evidence="1">
    <location>
        <begin position="96"/>
        <end position="136"/>
    </location>
</feature>
<dbReference type="EMBL" id="JAWJWE010000037">
    <property type="protein sequence ID" value="KAK6626334.1"/>
    <property type="molecule type" value="Genomic_DNA"/>
</dbReference>
<organism evidence="2 3">
    <name type="scientific">Polyplax serrata</name>
    <name type="common">Common mouse louse</name>
    <dbReference type="NCBI Taxonomy" id="468196"/>
    <lineage>
        <taxon>Eukaryota</taxon>
        <taxon>Metazoa</taxon>
        <taxon>Ecdysozoa</taxon>
        <taxon>Arthropoda</taxon>
        <taxon>Hexapoda</taxon>
        <taxon>Insecta</taxon>
        <taxon>Pterygota</taxon>
        <taxon>Neoptera</taxon>
        <taxon>Paraneoptera</taxon>
        <taxon>Psocodea</taxon>
        <taxon>Troctomorpha</taxon>
        <taxon>Phthiraptera</taxon>
        <taxon>Anoplura</taxon>
        <taxon>Polyplacidae</taxon>
        <taxon>Polyplax</taxon>
    </lineage>
</organism>
<sequence length="136" mass="15675">MVNPKKSSDNDWCRKDKKALGLIVLNIEMSQYGYLKRATTSSEASMESREVLPTLEELKVKLMSEETRRRESLGVTEDDDQEIAFVAQNSKKYKKKQRTRKESVIPPAKQDILPGIAEAEHPTQKAQDTQHYWRPP</sequence>
<protein>
    <submittedName>
        <fullName evidence="2">Uncharacterized protein</fullName>
    </submittedName>
</protein>
<gene>
    <name evidence="2" type="ORF">RUM43_006645</name>
</gene>
<evidence type="ECO:0000256" key="1">
    <source>
        <dbReference type="SAM" id="MobiDB-lite"/>
    </source>
</evidence>
<accession>A0AAN8S937</accession>
<proteinExistence type="predicted"/>
<evidence type="ECO:0000313" key="2">
    <source>
        <dbReference type="EMBL" id="KAK6626334.1"/>
    </source>
</evidence>
<reference evidence="2 3" key="1">
    <citation type="submission" date="2023-10" db="EMBL/GenBank/DDBJ databases">
        <title>Genomes of two closely related lineages of the louse Polyplax serrata with different host specificities.</title>
        <authorList>
            <person name="Martinu J."/>
            <person name="Tarabai H."/>
            <person name="Stefka J."/>
            <person name="Hypsa V."/>
        </authorList>
    </citation>
    <scope>NUCLEOTIDE SEQUENCE [LARGE SCALE GENOMIC DNA]</scope>
    <source>
        <strain evidence="2">HR10_N</strain>
    </source>
</reference>
<dbReference type="Proteomes" id="UP001372834">
    <property type="component" value="Unassembled WGS sequence"/>
</dbReference>
<evidence type="ECO:0000313" key="3">
    <source>
        <dbReference type="Proteomes" id="UP001372834"/>
    </source>
</evidence>
<name>A0AAN8S937_POLSC</name>
<comment type="caution">
    <text evidence="2">The sequence shown here is derived from an EMBL/GenBank/DDBJ whole genome shotgun (WGS) entry which is preliminary data.</text>
</comment>
<dbReference type="AlphaFoldDB" id="A0AAN8S937"/>